<keyword evidence="10" id="KW-0326">Glycosidase</keyword>
<dbReference type="SMART" id="SM00220">
    <property type="entry name" value="S_TKc"/>
    <property type="match status" value="1"/>
</dbReference>
<evidence type="ECO:0000256" key="8">
    <source>
        <dbReference type="ARBA" id="ARBA00022840"/>
    </source>
</evidence>
<keyword evidence="5" id="KW-0547">Nucleotide-binding</keyword>
<keyword evidence="8" id="KW-0067">ATP-binding</keyword>
<evidence type="ECO:0000256" key="5">
    <source>
        <dbReference type="ARBA" id="ARBA00022741"/>
    </source>
</evidence>
<feature type="region of interest" description="Disordered" evidence="11">
    <location>
        <begin position="723"/>
        <end position="748"/>
    </location>
</feature>
<protein>
    <submittedName>
        <fullName evidence="16">Uncharacterized protein</fullName>
    </submittedName>
</protein>
<dbReference type="FunFam" id="3.10.50.10:FF:000003">
    <property type="entry name" value="Class V chitinase CHIT5b"/>
    <property type="match status" value="1"/>
</dbReference>
<evidence type="ECO:0000259" key="15">
    <source>
        <dbReference type="PROSITE" id="PS51910"/>
    </source>
</evidence>
<evidence type="ECO:0000256" key="4">
    <source>
        <dbReference type="ARBA" id="ARBA00022729"/>
    </source>
</evidence>
<dbReference type="AlphaFoldDB" id="A0ABD3KWV8"/>
<dbReference type="Gene3D" id="3.20.20.80">
    <property type="entry name" value="Glycosidases"/>
    <property type="match status" value="1"/>
</dbReference>
<dbReference type="SUPFAM" id="SSF56112">
    <property type="entry name" value="Protein kinase-like (PK-like)"/>
    <property type="match status" value="1"/>
</dbReference>
<dbReference type="SUPFAM" id="SSF54556">
    <property type="entry name" value="Chitinase insertion domain"/>
    <property type="match status" value="1"/>
</dbReference>
<dbReference type="PROSITE" id="PS51910">
    <property type="entry name" value="GH18_2"/>
    <property type="match status" value="1"/>
</dbReference>
<evidence type="ECO:0000256" key="10">
    <source>
        <dbReference type="ARBA" id="ARBA00023295"/>
    </source>
</evidence>
<dbReference type="SUPFAM" id="SSF51445">
    <property type="entry name" value="(Trans)glycosidases"/>
    <property type="match status" value="1"/>
</dbReference>
<dbReference type="SMART" id="SM00636">
    <property type="entry name" value="Glyco_18"/>
    <property type="match status" value="1"/>
</dbReference>
<accession>A0ABD3KWV8</accession>
<comment type="similarity">
    <text evidence="1">Belongs to the glycosyl hydrolase 18 family. Chitinase class V subfamily.</text>
</comment>
<keyword evidence="12" id="KW-0812">Transmembrane</keyword>
<comment type="caution">
    <text evidence="16">The sequence shown here is derived from an EMBL/GenBank/DDBJ whole genome shotgun (WGS) entry which is preliminary data.</text>
</comment>
<keyword evidence="12" id="KW-0472">Membrane</keyword>
<proteinExistence type="inferred from homology"/>
<dbReference type="Pfam" id="PF07714">
    <property type="entry name" value="PK_Tyr_Ser-Thr"/>
    <property type="match status" value="1"/>
</dbReference>
<keyword evidence="9" id="KW-0325">Glycoprotein</keyword>
<dbReference type="Gene3D" id="1.10.510.10">
    <property type="entry name" value="Transferase(Phosphotransferase) domain 1"/>
    <property type="match status" value="1"/>
</dbReference>
<dbReference type="CDD" id="cd02879">
    <property type="entry name" value="GH18_plant_chitinase_class_V"/>
    <property type="match status" value="1"/>
</dbReference>
<evidence type="ECO:0000256" key="3">
    <source>
        <dbReference type="ARBA" id="ARBA00022679"/>
    </source>
</evidence>
<evidence type="ECO:0000313" key="17">
    <source>
        <dbReference type="Proteomes" id="UP001634007"/>
    </source>
</evidence>
<dbReference type="FunFam" id="3.30.200.20:FF:000951">
    <property type="entry name" value="Uncharacterized protein"/>
    <property type="match status" value="1"/>
</dbReference>
<evidence type="ECO:0000256" key="11">
    <source>
        <dbReference type="SAM" id="MobiDB-lite"/>
    </source>
</evidence>
<feature type="domain" description="GH18" evidence="15">
    <location>
        <begin position="29"/>
        <end position="373"/>
    </location>
</feature>
<evidence type="ECO:0000256" key="9">
    <source>
        <dbReference type="ARBA" id="ARBA00023180"/>
    </source>
</evidence>
<dbReference type="Pfam" id="PF00704">
    <property type="entry name" value="Glyco_hydro_18"/>
    <property type="match status" value="1"/>
</dbReference>
<dbReference type="InterPro" id="IPR001223">
    <property type="entry name" value="Glyco_hydro18_cat"/>
</dbReference>
<dbReference type="InterPro" id="IPR017853">
    <property type="entry name" value="GH"/>
</dbReference>
<organism evidence="16 17">
    <name type="scientific">Eucalyptus globulus</name>
    <name type="common">Tasmanian blue gum</name>
    <dbReference type="NCBI Taxonomy" id="34317"/>
    <lineage>
        <taxon>Eukaryota</taxon>
        <taxon>Viridiplantae</taxon>
        <taxon>Streptophyta</taxon>
        <taxon>Embryophyta</taxon>
        <taxon>Tracheophyta</taxon>
        <taxon>Spermatophyta</taxon>
        <taxon>Magnoliopsida</taxon>
        <taxon>eudicotyledons</taxon>
        <taxon>Gunneridae</taxon>
        <taxon>Pentapetalae</taxon>
        <taxon>rosids</taxon>
        <taxon>malvids</taxon>
        <taxon>Myrtales</taxon>
        <taxon>Myrtaceae</taxon>
        <taxon>Myrtoideae</taxon>
        <taxon>Eucalypteae</taxon>
        <taxon>Eucalyptus</taxon>
    </lineage>
</organism>
<keyword evidence="3" id="KW-0808">Transferase</keyword>
<evidence type="ECO:0000256" key="1">
    <source>
        <dbReference type="ARBA" id="ARBA00008682"/>
    </source>
</evidence>
<feature type="chain" id="PRO_5044829759" evidence="13">
    <location>
        <begin position="28"/>
        <end position="772"/>
    </location>
</feature>
<dbReference type="Gene3D" id="3.10.50.10">
    <property type="match status" value="1"/>
</dbReference>
<sequence>MASNYNRVLLFPFISFLSLLQINSCMARNVKGGYWFPDSGITASDIDSTLFTHLFCAFADLDSSTNQVVISSPNAQSFATFTGDVQQKNPSVVTLLSIGGGNSKATDFAAMASQSSSRKSFIDSSIALARSNGFHGLDLSWISPDTSEDMANLGLVLQEWRAAVAAEAASSRRDDALLLSVQVYYSPHYWTNTIYPVAAMAATLDWINAMAYDFYRLIQSNTTGPLAALYNPGNDLSGDDGVSQWIQAGMPAKQIVLGIPFYGSAFALMDANDHGYFAPTIGPATNFSEGAIQYNQITKYISQNNATAVYNSTIVSAYCYSGTTWMSYDDTQTISTKAAYAKRKGLKGYSAWHVACDDNWVLSQAAQKASEDQQHRRWLWPVISIAVVVLVIFGLICYLQRRTLKSKGISGVIKGFSSRLKTMVGKGESLESGTPNLQTFGYVTLKEATDDFSSENKLGQGGFGPVYKGKLPKGQDIAVKRLSKTSNQGLEEFKNEVILTAKLQHVNLVRLLGFCTDREENMLIYEYMPNKSLDLYLFDPIRKYLLDWVKRVHIIEGITQGLLYLQEYSNFTIIHRDLKAGNVLLDDEMNPKISDFGLARIFRKDDIEANTNRIVGTYGYVPPEYVRKGIYSTKYDIYSFGVLLLQIISGKKNSCCYGLNENLNLLGYAYELWKDDKCVEFIDPSLDDSSSSCKLVRCMQVALLCVQAKPGDRPSMLEVSSMLKNESSTMNSPKKPAFSTNKDDDEDQDGECLIKEAIHSVNDASISELCPR</sequence>
<evidence type="ECO:0000256" key="13">
    <source>
        <dbReference type="SAM" id="SignalP"/>
    </source>
</evidence>
<gene>
    <name evidence="16" type="ORF">ACJRO7_013466</name>
</gene>
<keyword evidence="6" id="KW-0418">Kinase</keyword>
<keyword evidence="4 13" id="KW-0732">Signal</keyword>
<dbReference type="GO" id="GO:0004674">
    <property type="term" value="F:protein serine/threonine kinase activity"/>
    <property type="evidence" value="ECO:0007669"/>
    <property type="project" value="UniProtKB-KW"/>
</dbReference>
<feature type="compositionally biased region" description="Polar residues" evidence="11">
    <location>
        <begin position="723"/>
        <end position="732"/>
    </location>
</feature>
<name>A0ABD3KWV8_EUCGL</name>
<dbReference type="PROSITE" id="PS00108">
    <property type="entry name" value="PROTEIN_KINASE_ST"/>
    <property type="match status" value="1"/>
</dbReference>
<dbReference type="InterPro" id="IPR029070">
    <property type="entry name" value="Chitinase_insertion_sf"/>
</dbReference>
<feature type="transmembrane region" description="Helical" evidence="12">
    <location>
        <begin position="378"/>
        <end position="399"/>
    </location>
</feature>
<evidence type="ECO:0000256" key="6">
    <source>
        <dbReference type="ARBA" id="ARBA00022777"/>
    </source>
</evidence>
<evidence type="ECO:0000256" key="2">
    <source>
        <dbReference type="ARBA" id="ARBA00022527"/>
    </source>
</evidence>
<dbReference type="GO" id="GO:0016798">
    <property type="term" value="F:hydrolase activity, acting on glycosyl bonds"/>
    <property type="evidence" value="ECO:0007669"/>
    <property type="project" value="UniProtKB-KW"/>
</dbReference>
<dbReference type="InterPro" id="IPR000719">
    <property type="entry name" value="Prot_kinase_dom"/>
</dbReference>
<dbReference type="InterPro" id="IPR011583">
    <property type="entry name" value="Chitinase_II/V-like_cat"/>
</dbReference>
<evidence type="ECO:0000259" key="14">
    <source>
        <dbReference type="PROSITE" id="PS50011"/>
    </source>
</evidence>
<keyword evidence="7" id="KW-0378">Hydrolase</keyword>
<dbReference type="PROSITE" id="PS50011">
    <property type="entry name" value="PROTEIN_KINASE_DOM"/>
    <property type="match status" value="1"/>
</dbReference>
<keyword evidence="12" id="KW-1133">Transmembrane helix</keyword>
<dbReference type="Proteomes" id="UP001634007">
    <property type="component" value="Unassembled WGS sequence"/>
</dbReference>
<dbReference type="GO" id="GO:0005524">
    <property type="term" value="F:ATP binding"/>
    <property type="evidence" value="ECO:0007669"/>
    <property type="project" value="UniProtKB-KW"/>
</dbReference>
<dbReference type="Gene3D" id="3.30.200.20">
    <property type="entry name" value="Phosphorylase Kinase, domain 1"/>
    <property type="match status" value="1"/>
</dbReference>
<dbReference type="PANTHER" id="PTHR27002:SF559">
    <property type="entry name" value="CYSTEINE-RICH RLK (RECEPTOR-LIKE KINASE) PROTEIN"/>
    <property type="match status" value="1"/>
</dbReference>
<feature type="domain" description="Protein kinase" evidence="14">
    <location>
        <begin position="452"/>
        <end position="738"/>
    </location>
</feature>
<evidence type="ECO:0000256" key="7">
    <source>
        <dbReference type="ARBA" id="ARBA00022801"/>
    </source>
</evidence>
<keyword evidence="2" id="KW-0723">Serine/threonine-protein kinase</keyword>
<dbReference type="FunFam" id="1.10.510.10:FF:001964">
    <property type="entry name" value="Uncharacterized protein"/>
    <property type="match status" value="1"/>
</dbReference>
<dbReference type="EMBL" id="JBJKBG010000003">
    <property type="protein sequence ID" value="KAL3744214.1"/>
    <property type="molecule type" value="Genomic_DNA"/>
</dbReference>
<reference evidence="16 17" key="1">
    <citation type="submission" date="2024-11" db="EMBL/GenBank/DDBJ databases">
        <title>Chromosome-level genome assembly of Eucalyptus globulus Labill. provides insights into its genome evolution.</title>
        <authorList>
            <person name="Li X."/>
        </authorList>
    </citation>
    <scope>NUCLEOTIDE SEQUENCE [LARGE SCALE GENOMIC DNA]</scope>
    <source>
        <strain evidence="16">CL2024</strain>
        <tissue evidence="16">Fresh tender leaves</tissue>
    </source>
</reference>
<evidence type="ECO:0000256" key="12">
    <source>
        <dbReference type="SAM" id="Phobius"/>
    </source>
</evidence>
<dbReference type="InterPro" id="IPR008271">
    <property type="entry name" value="Ser/Thr_kinase_AS"/>
</dbReference>
<dbReference type="InterPro" id="IPR001245">
    <property type="entry name" value="Ser-Thr/Tyr_kinase_cat_dom"/>
</dbReference>
<dbReference type="InterPro" id="IPR011009">
    <property type="entry name" value="Kinase-like_dom_sf"/>
</dbReference>
<evidence type="ECO:0000313" key="16">
    <source>
        <dbReference type="EMBL" id="KAL3744214.1"/>
    </source>
</evidence>
<keyword evidence="17" id="KW-1185">Reference proteome</keyword>
<feature type="signal peptide" evidence="13">
    <location>
        <begin position="1"/>
        <end position="27"/>
    </location>
</feature>
<dbReference type="PANTHER" id="PTHR27002">
    <property type="entry name" value="RECEPTOR-LIKE SERINE/THREONINE-PROTEIN KINASE SD1-8"/>
    <property type="match status" value="1"/>
</dbReference>